<dbReference type="VEuPathDB" id="VectorBase:RSAN_032028"/>
<reference evidence="3" key="2">
    <citation type="submission" date="2021-09" db="EMBL/GenBank/DDBJ databases">
        <authorList>
            <person name="Jia N."/>
            <person name="Wang J."/>
            <person name="Shi W."/>
            <person name="Du L."/>
            <person name="Sun Y."/>
            <person name="Zhan W."/>
            <person name="Jiang J."/>
            <person name="Wang Q."/>
            <person name="Zhang B."/>
            <person name="Ji P."/>
            <person name="Sakyi L.B."/>
            <person name="Cui X."/>
            <person name="Yuan T."/>
            <person name="Jiang B."/>
            <person name="Yang W."/>
            <person name="Lam T.T.-Y."/>
            <person name="Chang Q."/>
            <person name="Ding S."/>
            <person name="Wang X."/>
            <person name="Zhu J."/>
            <person name="Ruan X."/>
            <person name="Zhao L."/>
            <person name="Wei J."/>
            <person name="Que T."/>
            <person name="Du C."/>
            <person name="Cheng J."/>
            <person name="Dai P."/>
            <person name="Han X."/>
            <person name="Huang E."/>
            <person name="Gao Y."/>
            <person name="Liu J."/>
            <person name="Shao H."/>
            <person name="Ye R."/>
            <person name="Li L."/>
            <person name="Wei W."/>
            <person name="Wang X."/>
            <person name="Wang C."/>
            <person name="Huo Q."/>
            <person name="Li W."/>
            <person name="Guo W."/>
            <person name="Chen H."/>
            <person name="Chen S."/>
            <person name="Zhou L."/>
            <person name="Zhou L."/>
            <person name="Ni X."/>
            <person name="Tian J."/>
            <person name="Zhou Y."/>
            <person name="Sheng Y."/>
            <person name="Liu T."/>
            <person name="Pan Y."/>
            <person name="Xia L."/>
            <person name="Li J."/>
            <person name="Zhao F."/>
            <person name="Cao W."/>
        </authorList>
    </citation>
    <scope>NUCLEOTIDE SEQUENCE</scope>
    <source>
        <strain evidence="3">Rsan-2018</strain>
        <tissue evidence="3">Larvae</tissue>
    </source>
</reference>
<organism evidence="3 4">
    <name type="scientific">Rhipicephalus sanguineus</name>
    <name type="common">Brown dog tick</name>
    <name type="synonym">Ixodes sanguineus</name>
    <dbReference type="NCBI Taxonomy" id="34632"/>
    <lineage>
        <taxon>Eukaryota</taxon>
        <taxon>Metazoa</taxon>
        <taxon>Ecdysozoa</taxon>
        <taxon>Arthropoda</taxon>
        <taxon>Chelicerata</taxon>
        <taxon>Arachnida</taxon>
        <taxon>Acari</taxon>
        <taxon>Parasitiformes</taxon>
        <taxon>Ixodida</taxon>
        <taxon>Ixodoidea</taxon>
        <taxon>Ixodidae</taxon>
        <taxon>Rhipicephalinae</taxon>
        <taxon>Rhipicephalus</taxon>
        <taxon>Rhipicephalus</taxon>
    </lineage>
</organism>
<name>A0A9D4QGH8_RHISA</name>
<gene>
    <name evidence="3" type="ORF">HPB52_002858</name>
</gene>
<dbReference type="PANTHER" id="PTHR13384">
    <property type="entry name" value="G PATCH DOMAIN-CONTAINING PROTEIN 1"/>
    <property type="match status" value="1"/>
</dbReference>
<evidence type="ECO:0000256" key="1">
    <source>
        <dbReference type="SAM" id="MobiDB-lite"/>
    </source>
</evidence>
<evidence type="ECO:0000313" key="3">
    <source>
        <dbReference type="EMBL" id="KAH7982063.1"/>
    </source>
</evidence>
<evidence type="ECO:0000259" key="2">
    <source>
        <dbReference type="Pfam" id="PF07713"/>
    </source>
</evidence>
<sequence length="119" mass="13380">MAEDYLFLGTPLEELDEDEIPRKKFQPDLTVRDAQGRRRFHGAFTGGFSAGYFNTVGTKEGMTVQQKPSTHAAQTTWGNSESPLKGSKYEMTLLTLPNNGSDFGSHHEFTKVQYLVPRH</sequence>
<feature type="domain" description="G patch" evidence="2">
    <location>
        <begin position="28"/>
        <end position="75"/>
    </location>
</feature>
<dbReference type="GO" id="GO:0005634">
    <property type="term" value="C:nucleus"/>
    <property type="evidence" value="ECO:0007669"/>
    <property type="project" value="TreeGrafter"/>
</dbReference>
<dbReference type="InterPro" id="IPR011666">
    <property type="entry name" value="DUF1604"/>
</dbReference>
<accession>A0A9D4QGH8</accession>
<reference evidence="3" key="1">
    <citation type="journal article" date="2020" name="Cell">
        <title>Large-Scale Comparative Analyses of Tick Genomes Elucidate Their Genetic Diversity and Vector Capacities.</title>
        <authorList>
            <consortium name="Tick Genome and Microbiome Consortium (TIGMIC)"/>
            <person name="Jia N."/>
            <person name="Wang J."/>
            <person name="Shi W."/>
            <person name="Du L."/>
            <person name="Sun Y."/>
            <person name="Zhan W."/>
            <person name="Jiang J.F."/>
            <person name="Wang Q."/>
            <person name="Zhang B."/>
            <person name="Ji P."/>
            <person name="Bell-Sakyi L."/>
            <person name="Cui X.M."/>
            <person name="Yuan T.T."/>
            <person name="Jiang B.G."/>
            <person name="Yang W.F."/>
            <person name="Lam T.T."/>
            <person name="Chang Q.C."/>
            <person name="Ding S.J."/>
            <person name="Wang X.J."/>
            <person name="Zhu J.G."/>
            <person name="Ruan X.D."/>
            <person name="Zhao L."/>
            <person name="Wei J.T."/>
            <person name="Ye R.Z."/>
            <person name="Que T.C."/>
            <person name="Du C.H."/>
            <person name="Zhou Y.H."/>
            <person name="Cheng J.X."/>
            <person name="Dai P.F."/>
            <person name="Guo W.B."/>
            <person name="Han X.H."/>
            <person name="Huang E.J."/>
            <person name="Li L.F."/>
            <person name="Wei W."/>
            <person name="Gao Y.C."/>
            <person name="Liu J.Z."/>
            <person name="Shao H.Z."/>
            <person name="Wang X."/>
            <person name="Wang C.C."/>
            <person name="Yang T.C."/>
            <person name="Huo Q.B."/>
            <person name="Li W."/>
            <person name="Chen H.Y."/>
            <person name="Chen S.E."/>
            <person name="Zhou L.G."/>
            <person name="Ni X.B."/>
            <person name="Tian J.H."/>
            <person name="Sheng Y."/>
            <person name="Liu T."/>
            <person name="Pan Y.S."/>
            <person name="Xia L.Y."/>
            <person name="Li J."/>
            <person name="Zhao F."/>
            <person name="Cao W.C."/>
        </authorList>
    </citation>
    <scope>NUCLEOTIDE SEQUENCE</scope>
    <source>
        <strain evidence="3">Rsan-2018</strain>
    </source>
</reference>
<feature type="region of interest" description="Disordered" evidence="1">
    <location>
        <begin position="66"/>
        <end position="85"/>
    </location>
</feature>
<dbReference type="Pfam" id="PF07713">
    <property type="entry name" value="DUF1604"/>
    <property type="match status" value="1"/>
</dbReference>
<evidence type="ECO:0000313" key="4">
    <source>
        <dbReference type="Proteomes" id="UP000821837"/>
    </source>
</evidence>
<dbReference type="GO" id="GO:0006397">
    <property type="term" value="P:mRNA processing"/>
    <property type="evidence" value="ECO:0007669"/>
    <property type="project" value="InterPro"/>
</dbReference>
<dbReference type="PANTHER" id="PTHR13384:SF19">
    <property type="entry name" value="G PATCH DOMAIN-CONTAINING PROTEIN 1"/>
    <property type="match status" value="1"/>
</dbReference>
<comment type="caution">
    <text evidence="3">The sequence shown here is derived from an EMBL/GenBank/DDBJ whole genome shotgun (WGS) entry which is preliminary data.</text>
</comment>
<proteinExistence type="predicted"/>
<protein>
    <recommendedName>
        <fullName evidence="2">G patch domain-containing protein</fullName>
    </recommendedName>
</protein>
<feature type="compositionally biased region" description="Polar residues" evidence="1">
    <location>
        <begin position="66"/>
        <end position="82"/>
    </location>
</feature>
<keyword evidence="4" id="KW-1185">Reference proteome</keyword>
<dbReference type="GO" id="GO:0003723">
    <property type="term" value="F:RNA binding"/>
    <property type="evidence" value="ECO:0007669"/>
    <property type="project" value="TreeGrafter"/>
</dbReference>
<dbReference type="AlphaFoldDB" id="A0A9D4QGH8"/>
<dbReference type="Proteomes" id="UP000821837">
    <property type="component" value="Chromosome 1"/>
</dbReference>
<dbReference type="EMBL" id="JABSTV010001245">
    <property type="protein sequence ID" value="KAH7982063.1"/>
    <property type="molecule type" value="Genomic_DNA"/>
</dbReference>